<feature type="compositionally biased region" description="Basic and acidic residues" evidence="1">
    <location>
        <begin position="65"/>
        <end position="77"/>
    </location>
</feature>
<evidence type="ECO:0000313" key="3">
    <source>
        <dbReference type="Proteomes" id="UP000708208"/>
    </source>
</evidence>
<dbReference type="AlphaFoldDB" id="A0A8J2KQ89"/>
<proteinExistence type="predicted"/>
<evidence type="ECO:0000256" key="1">
    <source>
        <dbReference type="SAM" id="MobiDB-lite"/>
    </source>
</evidence>
<reference evidence="2" key="1">
    <citation type="submission" date="2021-06" db="EMBL/GenBank/DDBJ databases">
        <authorList>
            <person name="Hodson N. C."/>
            <person name="Mongue J. A."/>
            <person name="Jaron S. K."/>
        </authorList>
    </citation>
    <scope>NUCLEOTIDE SEQUENCE</scope>
</reference>
<name>A0A8J2KQ89_9HEXA</name>
<feature type="region of interest" description="Disordered" evidence="1">
    <location>
        <begin position="50"/>
        <end position="77"/>
    </location>
</feature>
<sequence length="77" mass="8046">MNGSGLGISGMSPDGVCYLLPSSAGTVCCSQALPPPVSWSANMAGLVLPEVSSLDEQPPSETEEESLRQDESECLFR</sequence>
<dbReference type="EMBL" id="CAJVCH010390957">
    <property type="protein sequence ID" value="CAG7817299.1"/>
    <property type="molecule type" value="Genomic_DNA"/>
</dbReference>
<evidence type="ECO:0000313" key="2">
    <source>
        <dbReference type="EMBL" id="CAG7817299.1"/>
    </source>
</evidence>
<gene>
    <name evidence="2" type="ORF">AFUS01_LOCUS27874</name>
</gene>
<keyword evidence="3" id="KW-1185">Reference proteome</keyword>
<accession>A0A8J2KQ89</accession>
<dbReference type="Proteomes" id="UP000708208">
    <property type="component" value="Unassembled WGS sequence"/>
</dbReference>
<organism evidence="2 3">
    <name type="scientific">Allacma fusca</name>
    <dbReference type="NCBI Taxonomy" id="39272"/>
    <lineage>
        <taxon>Eukaryota</taxon>
        <taxon>Metazoa</taxon>
        <taxon>Ecdysozoa</taxon>
        <taxon>Arthropoda</taxon>
        <taxon>Hexapoda</taxon>
        <taxon>Collembola</taxon>
        <taxon>Symphypleona</taxon>
        <taxon>Sminthuridae</taxon>
        <taxon>Allacma</taxon>
    </lineage>
</organism>
<protein>
    <submittedName>
        <fullName evidence="2">Uncharacterized protein</fullName>
    </submittedName>
</protein>
<comment type="caution">
    <text evidence="2">The sequence shown here is derived from an EMBL/GenBank/DDBJ whole genome shotgun (WGS) entry which is preliminary data.</text>
</comment>